<name>A0ABT2FTW9_9GAMM</name>
<accession>A0ABT2FTW9</accession>
<reference evidence="3" key="1">
    <citation type="submission" date="2023-07" db="EMBL/GenBank/DDBJ databases">
        <title>Shewanella mangrovi sp. nov., an acetaldehyde- degrading bacterium isolated from mangrove sediment.</title>
        <authorList>
            <person name="Liu Y."/>
        </authorList>
    </citation>
    <scope>NUCLEOTIDE SEQUENCE [LARGE SCALE GENOMIC DNA]</scope>
    <source>
        <strain evidence="3">C32</strain>
    </source>
</reference>
<dbReference type="Gene3D" id="1.10.490.10">
    <property type="entry name" value="Globins"/>
    <property type="match status" value="1"/>
</dbReference>
<dbReference type="Proteomes" id="UP001201549">
    <property type="component" value="Unassembled WGS sequence"/>
</dbReference>
<dbReference type="InterPro" id="IPR039379">
    <property type="entry name" value="Protoglobin_sensor_dom"/>
</dbReference>
<dbReference type="PANTHER" id="PTHR45228:SF1">
    <property type="entry name" value="CYCLIC DI-GMP PHOSPHODIESTERASE TM_0186"/>
    <property type="match status" value="1"/>
</dbReference>
<dbReference type="PROSITE" id="PS51832">
    <property type="entry name" value="HD_GYP"/>
    <property type="match status" value="1"/>
</dbReference>
<evidence type="ECO:0000259" key="1">
    <source>
        <dbReference type="PROSITE" id="PS51832"/>
    </source>
</evidence>
<dbReference type="InterPro" id="IPR009050">
    <property type="entry name" value="Globin-like_sf"/>
</dbReference>
<dbReference type="InterPro" id="IPR012292">
    <property type="entry name" value="Globin/Proto"/>
</dbReference>
<dbReference type="PANTHER" id="PTHR45228">
    <property type="entry name" value="CYCLIC DI-GMP PHOSPHODIESTERASE TM_0186-RELATED"/>
    <property type="match status" value="1"/>
</dbReference>
<organism evidence="2 3">
    <name type="scientific">Shewanella electrica</name>
    <dbReference type="NCBI Taxonomy" id="515560"/>
    <lineage>
        <taxon>Bacteria</taxon>
        <taxon>Pseudomonadati</taxon>
        <taxon>Pseudomonadota</taxon>
        <taxon>Gammaproteobacteria</taxon>
        <taxon>Alteromonadales</taxon>
        <taxon>Shewanellaceae</taxon>
        <taxon>Shewanella</taxon>
    </lineage>
</organism>
<dbReference type="SUPFAM" id="SSF46458">
    <property type="entry name" value="Globin-like"/>
    <property type="match status" value="1"/>
</dbReference>
<comment type="caution">
    <text evidence="2">The sequence shown here is derived from an EMBL/GenBank/DDBJ whole genome shotgun (WGS) entry which is preliminary data.</text>
</comment>
<evidence type="ECO:0000313" key="3">
    <source>
        <dbReference type="Proteomes" id="UP001201549"/>
    </source>
</evidence>
<feature type="domain" description="HD-GYP" evidence="1">
    <location>
        <begin position="161"/>
        <end position="358"/>
    </location>
</feature>
<dbReference type="SUPFAM" id="SSF109604">
    <property type="entry name" value="HD-domain/PDEase-like"/>
    <property type="match status" value="1"/>
</dbReference>
<evidence type="ECO:0000313" key="2">
    <source>
        <dbReference type="EMBL" id="MCS4558679.1"/>
    </source>
</evidence>
<dbReference type="SMART" id="SM00471">
    <property type="entry name" value="HDc"/>
    <property type="match status" value="1"/>
</dbReference>
<dbReference type="RefSeq" id="WP_238898496.1">
    <property type="nucleotide sequence ID" value="NZ_JAKOGG010000028.1"/>
</dbReference>
<dbReference type="InterPro" id="IPR037522">
    <property type="entry name" value="HD_GYP_dom"/>
</dbReference>
<dbReference type="EMBL" id="JAKOGG010000028">
    <property type="protein sequence ID" value="MCS4558679.1"/>
    <property type="molecule type" value="Genomic_DNA"/>
</dbReference>
<dbReference type="CDD" id="cd00077">
    <property type="entry name" value="HDc"/>
    <property type="match status" value="1"/>
</dbReference>
<keyword evidence="3" id="KW-1185">Reference proteome</keyword>
<dbReference type="Pfam" id="PF11563">
    <property type="entry name" value="Protoglobin"/>
    <property type="match status" value="1"/>
</dbReference>
<dbReference type="InterPro" id="IPR052020">
    <property type="entry name" value="Cyclic_di-GMP/3'3'-cGAMP_PDE"/>
</dbReference>
<dbReference type="Pfam" id="PF13487">
    <property type="entry name" value="HD_5"/>
    <property type="match status" value="1"/>
</dbReference>
<dbReference type="Gene3D" id="1.10.3210.10">
    <property type="entry name" value="Hypothetical protein af1432"/>
    <property type="match status" value="1"/>
</dbReference>
<protein>
    <submittedName>
        <fullName evidence="2">Protoglobin domain-containing protein</fullName>
    </submittedName>
</protein>
<dbReference type="InterPro" id="IPR003607">
    <property type="entry name" value="HD/PDEase_dom"/>
</dbReference>
<proteinExistence type="predicted"/>
<sequence length="363" mass="41526">MEHEFKQWQTYLSIDEETIDTLQENYWVIEQHIDLLIEQLYEKLTTFAGTSAFYANHNAMLRAKHHQKRYWRDYVLKGNFDSNYLEASRRIGKTHHKLGVNMRFYSGAYNIMMINLARIVRQALGDNMQAEFQYLAALNKVIFMDMGLTTSVYYNSVSAELENLATQLNVALARAGEFRDNETGQHIHRMSRMCYQLAKCLGKDASWCNMILLASPLHDVGKIGVPDEVLLKPGKLTEQEWASMKQHPQIGGEIVPNNDTAVIKMARRIALTHHERWDGAGYPLGLAAEAIPLEGRIAAVCDVFDALLSTRPYKSPWPVADVVNYLRDNSGSQFDPQLVEVFLQNLPTMLEIQHQYRDELATA</sequence>
<dbReference type="CDD" id="cd01068">
    <property type="entry name" value="globin_sensor"/>
    <property type="match status" value="1"/>
</dbReference>
<gene>
    <name evidence="2" type="ORF">L9G74_19780</name>
</gene>
<dbReference type="InterPro" id="IPR044398">
    <property type="entry name" value="Globin-sensor_dom"/>
</dbReference>